<name>A0A067SR11_GALM3</name>
<evidence type="ECO:0000256" key="1">
    <source>
        <dbReference type="SAM" id="MobiDB-lite"/>
    </source>
</evidence>
<evidence type="ECO:0000313" key="3">
    <source>
        <dbReference type="Proteomes" id="UP000027222"/>
    </source>
</evidence>
<accession>A0A067SR11</accession>
<reference evidence="3" key="1">
    <citation type="journal article" date="2014" name="Proc. Natl. Acad. Sci. U.S.A.">
        <title>Extensive sampling of basidiomycete genomes demonstrates inadequacy of the white-rot/brown-rot paradigm for wood decay fungi.</title>
        <authorList>
            <person name="Riley R."/>
            <person name="Salamov A.A."/>
            <person name="Brown D.W."/>
            <person name="Nagy L.G."/>
            <person name="Floudas D."/>
            <person name="Held B.W."/>
            <person name="Levasseur A."/>
            <person name="Lombard V."/>
            <person name="Morin E."/>
            <person name="Otillar R."/>
            <person name="Lindquist E.A."/>
            <person name="Sun H."/>
            <person name="LaButti K.M."/>
            <person name="Schmutz J."/>
            <person name="Jabbour D."/>
            <person name="Luo H."/>
            <person name="Baker S.E."/>
            <person name="Pisabarro A.G."/>
            <person name="Walton J.D."/>
            <person name="Blanchette R.A."/>
            <person name="Henrissat B."/>
            <person name="Martin F."/>
            <person name="Cullen D."/>
            <person name="Hibbett D.S."/>
            <person name="Grigoriev I.V."/>
        </authorList>
    </citation>
    <scope>NUCLEOTIDE SEQUENCE [LARGE SCALE GENOMIC DNA]</scope>
    <source>
        <strain evidence="3">CBS 339.88</strain>
    </source>
</reference>
<proteinExistence type="predicted"/>
<keyword evidence="3" id="KW-1185">Reference proteome</keyword>
<protein>
    <submittedName>
        <fullName evidence="2">Uncharacterized protein</fullName>
    </submittedName>
</protein>
<feature type="region of interest" description="Disordered" evidence="1">
    <location>
        <begin position="49"/>
        <end position="70"/>
    </location>
</feature>
<sequence>MLEPKDSGRILWLEGCGSPKVSKSRRNRLSVKLIKAVSCEQKSICIPHSFSNGSSRIASKSRSLDLDDGS</sequence>
<gene>
    <name evidence="2" type="ORF">GALMADRAFT_228422</name>
</gene>
<feature type="compositionally biased region" description="Polar residues" evidence="1">
    <location>
        <begin position="49"/>
        <end position="61"/>
    </location>
</feature>
<dbReference type="AlphaFoldDB" id="A0A067SR11"/>
<dbReference type="HOGENOM" id="CLU_2757945_0_0_1"/>
<dbReference type="Proteomes" id="UP000027222">
    <property type="component" value="Unassembled WGS sequence"/>
</dbReference>
<organism evidence="2 3">
    <name type="scientific">Galerina marginata (strain CBS 339.88)</name>
    <dbReference type="NCBI Taxonomy" id="685588"/>
    <lineage>
        <taxon>Eukaryota</taxon>
        <taxon>Fungi</taxon>
        <taxon>Dikarya</taxon>
        <taxon>Basidiomycota</taxon>
        <taxon>Agaricomycotina</taxon>
        <taxon>Agaricomycetes</taxon>
        <taxon>Agaricomycetidae</taxon>
        <taxon>Agaricales</taxon>
        <taxon>Agaricineae</taxon>
        <taxon>Strophariaceae</taxon>
        <taxon>Galerina</taxon>
    </lineage>
</organism>
<dbReference type="EMBL" id="KL142386">
    <property type="protein sequence ID" value="KDR73336.1"/>
    <property type="molecule type" value="Genomic_DNA"/>
</dbReference>
<evidence type="ECO:0000313" key="2">
    <source>
        <dbReference type="EMBL" id="KDR73336.1"/>
    </source>
</evidence>